<keyword evidence="4 7" id="KW-1133">Transmembrane helix</keyword>
<feature type="transmembrane region" description="Helical" evidence="7">
    <location>
        <begin position="489"/>
        <end position="519"/>
    </location>
</feature>
<gene>
    <name evidence="9" type="ORF">MIND_00215700</name>
</gene>
<keyword evidence="10" id="KW-1185">Reference proteome</keyword>
<evidence type="ECO:0000313" key="9">
    <source>
        <dbReference type="EMBL" id="KAF7312036.1"/>
    </source>
</evidence>
<feature type="transmembrane region" description="Helical" evidence="7">
    <location>
        <begin position="389"/>
        <end position="410"/>
    </location>
</feature>
<dbReference type="Proteomes" id="UP000636479">
    <property type="component" value="Unassembled WGS sequence"/>
</dbReference>
<dbReference type="PANTHER" id="PTHR23504">
    <property type="entry name" value="MAJOR FACILITATOR SUPERFAMILY DOMAIN-CONTAINING PROTEIN 10"/>
    <property type="match status" value="1"/>
</dbReference>
<dbReference type="GO" id="GO:0022857">
    <property type="term" value="F:transmembrane transporter activity"/>
    <property type="evidence" value="ECO:0007669"/>
    <property type="project" value="InterPro"/>
</dbReference>
<accession>A0A8H6T6W4</accession>
<dbReference type="InterPro" id="IPR036259">
    <property type="entry name" value="MFS_trans_sf"/>
</dbReference>
<dbReference type="PROSITE" id="PS50850">
    <property type="entry name" value="MFS"/>
    <property type="match status" value="1"/>
</dbReference>
<dbReference type="SUPFAM" id="SSF103473">
    <property type="entry name" value="MFS general substrate transporter"/>
    <property type="match status" value="1"/>
</dbReference>
<dbReference type="CDD" id="cd17330">
    <property type="entry name" value="MFS_SLC46_TetA_like"/>
    <property type="match status" value="1"/>
</dbReference>
<evidence type="ECO:0000256" key="2">
    <source>
        <dbReference type="ARBA" id="ARBA00022448"/>
    </source>
</evidence>
<evidence type="ECO:0000256" key="4">
    <source>
        <dbReference type="ARBA" id="ARBA00022989"/>
    </source>
</evidence>
<evidence type="ECO:0000256" key="1">
    <source>
        <dbReference type="ARBA" id="ARBA00004141"/>
    </source>
</evidence>
<dbReference type="InterPro" id="IPR011701">
    <property type="entry name" value="MFS"/>
</dbReference>
<evidence type="ECO:0000256" key="7">
    <source>
        <dbReference type="SAM" id="Phobius"/>
    </source>
</evidence>
<feature type="compositionally biased region" description="Low complexity" evidence="6">
    <location>
        <begin position="357"/>
        <end position="368"/>
    </location>
</feature>
<organism evidence="9 10">
    <name type="scientific">Mycena indigotica</name>
    <dbReference type="NCBI Taxonomy" id="2126181"/>
    <lineage>
        <taxon>Eukaryota</taxon>
        <taxon>Fungi</taxon>
        <taxon>Dikarya</taxon>
        <taxon>Basidiomycota</taxon>
        <taxon>Agaricomycotina</taxon>
        <taxon>Agaricomycetes</taxon>
        <taxon>Agaricomycetidae</taxon>
        <taxon>Agaricales</taxon>
        <taxon>Marasmiineae</taxon>
        <taxon>Mycenaceae</taxon>
        <taxon>Mycena</taxon>
    </lineage>
</organism>
<sequence>MLFVKWTTYLVLQSRKQKVVQTRELNFVEKSSARDDRRFRSAILVRDTIRMRRLRFSLSAHSHSTIHKAAPSQMAAVVQPVLTEQTSLLPQDHISKNKRTPLPWKQLSIILLIQTCEPIASQSIYPYINQAWMPSTRPCLAESCLVDQRARHNRRGREESWILCWNGANAMLIVEYILYRIHNSHSNDHVVIQEALFFLTEAMATLQWSRASDVVGRKPILLIGIFGTALSIFCFGLSRTFVTLVISRCLCGLLSGNVGVMKSALGDLTDRTNRAEAFVFLPIVWAAGASIGPLIGGSLARPHDRFPHSHFFSSRFWLEFPYFLPCLVTGSIVVISWFIVLLFFRETVPWKTHKQQPSEPGTPSLESPPSTPSPRQGPLPMRQLLTQPVLLSISNYVALGFLNTSLAALIPLFLTMPIGVGGLGLDPPQIGLILSAYGVATGCFNLLFFARLVRWVGEKRTFMIGMSTNFFVFLLFPIMNLLAKANGELWWGIYALIGCLLLSGAIMDISFSSIFIFVIASSPKSSRGTVNGLSQTSVSIARAIGPALGTSLFSISVQKNLLGGYFVYAVFFVLSCGAMWLAGRLPEEVWDDIE</sequence>
<dbReference type="Pfam" id="PF07690">
    <property type="entry name" value="MFS_1"/>
    <property type="match status" value="2"/>
</dbReference>
<feature type="transmembrane region" description="Helical" evidence="7">
    <location>
        <begin position="220"/>
        <end position="238"/>
    </location>
</feature>
<evidence type="ECO:0000313" key="10">
    <source>
        <dbReference type="Proteomes" id="UP000636479"/>
    </source>
</evidence>
<dbReference type="OrthoDB" id="419616at2759"/>
<dbReference type="RefSeq" id="XP_037224144.1">
    <property type="nucleotide sequence ID" value="XM_037359049.1"/>
</dbReference>
<proteinExistence type="predicted"/>
<dbReference type="GeneID" id="59341565"/>
<dbReference type="InterPro" id="IPR020846">
    <property type="entry name" value="MFS_dom"/>
</dbReference>
<reference evidence="9" key="1">
    <citation type="submission" date="2020-05" db="EMBL/GenBank/DDBJ databases">
        <title>Mycena genomes resolve the evolution of fungal bioluminescence.</title>
        <authorList>
            <person name="Tsai I.J."/>
        </authorList>
    </citation>
    <scope>NUCLEOTIDE SEQUENCE</scope>
    <source>
        <strain evidence="9">171206Taipei</strain>
    </source>
</reference>
<feature type="transmembrane region" description="Helical" evidence="7">
    <location>
        <begin position="277"/>
        <end position="300"/>
    </location>
</feature>
<evidence type="ECO:0000256" key="5">
    <source>
        <dbReference type="ARBA" id="ARBA00023136"/>
    </source>
</evidence>
<keyword evidence="5 7" id="KW-0472">Membrane</keyword>
<feature type="transmembrane region" description="Helical" evidence="7">
    <location>
        <begin position="561"/>
        <end position="582"/>
    </location>
</feature>
<dbReference type="AlphaFoldDB" id="A0A8H6T6W4"/>
<evidence type="ECO:0000256" key="6">
    <source>
        <dbReference type="SAM" id="MobiDB-lite"/>
    </source>
</evidence>
<dbReference type="Gene3D" id="1.20.1250.20">
    <property type="entry name" value="MFS general substrate transporter like domains"/>
    <property type="match status" value="1"/>
</dbReference>
<dbReference type="PANTHER" id="PTHR23504:SF15">
    <property type="entry name" value="MAJOR FACILITATOR SUPERFAMILY (MFS) PROFILE DOMAIN-CONTAINING PROTEIN"/>
    <property type="match status" value="1"/>
</dbReference>
<dbReference type="EMBL" id="JACAZF010000002">
    <property type="protein sequence ID" value="KAF7312036.1"/>
    <property type="molecule type" value="Genomic_DNA"/>
</dbReference>
<keyword evidence="2" id="KW-0813">Transport</keyword>
<feature type="domain" description="Major facilitator superfamily (MFS) profile" evidence="8">
    <location>
        <begin position="107"/>
        <end position="587"/>
    </location>
</feature>
<evidence type="ECO:0000256" key="3">
    <source>
        <dbReference type="ARBA" id="ARBA00022692"/>
    </source>
</evidence>
<keyword evidence="3 7" id="KW-0812">Transmembrane</keyword>
<dbReference type="GO" id="GO:0016020">
    <property type="term" value="C:membrane"/>
    <property type="evidence" value="ECO:0007669"/>
    <property type="project" value="UniProtKB-SubCell"/>
</dbReference>
<comment type="subcellular location">
    <subcellularLocation>
        <location evidence="1">Membrane</location>
        <topology evidence="1">Multi-pass membrane protein</topology>
    </subcellularLocation>
</comment>
<feature type="region of interest" description="Disordered" evidence="6">
    <location>
        <begin position="353"/>
        <end position="378"/>
    </location>
</feature>
<feature type="transmembrane region" description="Helical" evidence="7">
    <location>
        <begin position="320"/>
        <end position="344"/>
    </location>
</feature>
<feature type="transmembrane region" description="Helical" evidence="7">
    <location>
        <begin position="430"/>
        <end position="450"/>
    </location>
</feature>
<feature type="transmembrane region" description="Helical" evidence="7">
    <location>
        <begin position="462"/>
        <end position="483"/>
    </location>
</feature>
<comment type="caution">
    <text evidence="9">The sequence shown here is derived from an EMBL/GenBank/DDBJ whole genome shotgun (WGS) entry which is preliminary data.</text>
</comment>
<evidence type="ECO:0000259" key="8">
    <source>
        <dbReference type="PROSITE" id="PS50850"/>
    </source>
</evidence>
<protein>
    <submittedName>
        <fullName evidence="9">Major facilitator superfamily multidrug-resistance DHA1 sub-family</fullName>
    </submittedName>
</protein>
<name>A0A8H6T6W4_9AGAR</name>